<name>A0A367LUF3_PSEAI</name>
<dbReference type="EMBL" id="QORE01001284">
    <property type="protein sequence ID" value="RCI71675.1"/>
    <property type="molecule type" value="Genomic_DNA"/>
</dbReference>
<evidence type="ECO:0000313" key="3">
    <source>
        <dbReference type="Proteomes" id="UP000253594"/>
    </source>
</evidence>
<feature type="non-terminal residue" evidence="1">
    <location>
        <position position="1"/>
    </location>
</feature>
<dbReference type="EMBL" id="QORE01003721">
    <property type="protein sequence ID" value="RCI67642.1"/>
    <property type="molecule type" value="Genomic_DNA"/>
</dbReference>
<accession>A0A367LUF3</accession>
<evidence type="ECO:0000313" key="1">
    <source>
        <dbReference type="EMBL" id="RCI67642.1"/>
    </source>
</evidence>
<comment type="caution">
    <text evidence="1">The sequence shown here is derived from an EMBL/GenBank/DDBJ whole genome shotgun (WGS) entry which is preliminary data.</text>
</comment>
<gene>
    <name evidence="2" type="ORF">DT376_27855</name>
    <name evidence="1" type="ORF">DT376_43165</name>
</gene>
<organism evidence="1 3">
    <name type="scientific">Pseudomonas aeruginosa</name>
    <dbReference type="NCBI Taxonomy" id="287"/>
    <lineage>
        <taxon>Bacteria</taxon>
        <taxon>Pseudomonadati</taxon>
        <taxon>Pseudomonadota</taxon>
        <taxon>Gammaproteobacteria</taxon>
        <taxon>Pseudomonadales</taxon>
        <taxon>Pseudomonadaceae</taxon>
        <taxon>Pseudomonas</taxon>
    </lineage>
</organism>
<evidence type="ECO:0000313" key="2">
    <source>
        <dbReference type="EMBL" id="RCI71675.1"/>
    </source>
</evidence>
<dbReference type="AlphaFoldDB" id="A0A367LUF3"/>
<dbReference type="Proteomes" id="UP000253594">
    <property type="component" value="Unassembled WGS sequence"/>
</dbReference>
<protein>
    <submittedName>
        <fullName evidence="1">Uncharacterized protein</fullName>
    </submittedName>
</protein>
<proteinExistence type="predicted"/>
<sequence>ARLFSQKALSGVIPPRSSGKYSLSQCLSFQRLKASLNQFMPGLRGRSVWKQNDSTECPGATLRPG</sequence>
<reference evidence="1 3" key="1">
    <citation type="submission" date="2018-07" db="EMBL/GenBank/DDBJ databases">
        <title>Mechanisms of high-level aminoglycoside resistance among Gram-negative pathogens in Brazil.</title>
        <authorList>
            <person name="Ballaben A.S."/>
            <person name="Darini A.L.C."/>
            <person name="Doi Y."/>
        </authorList>
    </citation>
    <scope>NUCLEOTIDE SEQUENCE [LARGE SCALE GENOMIC DNA]</scope>
    <source>
        <strain evidence="1 3">B2-305</strain>
    </source>
</reference>